<evidence type="ECO:0000313" key="6">
    <source>
        <dbReference type="EMBL" id="TBU96594.1"/>
    </source>
</evidence>
<dbReference type="InterPro" id="IPR000847">
    <property type="entry name" value="LysR_HTH_N"/>
</dbReference>
<reference evidence="6 7" key="1">
    <citation type="submission" date="2018-06" db="EMBL/GenBank/DDBJ databases">
        <title>Three novel Pseudomonas species isolated from symptomatic oak.</title>
        <authorList>
            <person name="Bueno-Gonzalez V."/>
            <person name="Brady C."/>
        </authorList>
    </citation>
    <scope>NUCLEOTIDE SEQUENCE [LARGE SCALE GENOMIC DNA]</scope>
    <source>
        <strain evidence="6 7">P17C</strain>
    </source>
</reference>
<dbReference type="CDD" id="cd05466">
    <property type="entry name" value="PBP2_LTTR_substrate"/>
    <property type="match status" value="1"/>
</dbReference>
<keyword evidence="2" id="KW-0805">Transcription regulation</keyword>
<dbReference type="Gene3D" id="3.40.190.290">
    <property type="match status" value="1"/>
</dbReference>
<dbReference type="PROSITE" id="PS50931">
    <property type="entry name" value="HTH_LYSR"/>
    <property type="match status" value="1"/>
</dbReference>
<dbReference type="Pfam" id="PF03466">
    <property type="entry name" value="LysR_substrate"/>
    <property type="match status" value="1"/>
</dbReference>
<name>A0A4Q9R9Y7_9GAMM</name>
<comment type="similarity">
    <text evidence="1">Belongs to the LysR transcriptional regulatory family.</text>
</comment>
<sequence length="306" mass="34164">MNLTDLDLRLLRVFLAVVEARGISNAQAILGRDASTISKQISQLETRLGFRLCERGRSGFTLTEEGASIHRRAQELFAATRRFEQDARALSNQLSGPIRIAMIDNLITDPGCPLVATLERFSRREHNQVELFLDITAPARIEQAVLDQQADLGIGIFLHELQELDYLPLYREQDLLYASSSHPAASLSGERQKTALHESRKVVRDFLEQSDLVPLDIATATANAWVGNVEAAAMLILAGGHVGFLPAHYARHWVEQGQLVAIAPERYQRTSQIKAVTRQNKRRPRPPLQALLDDLREACASRDSCK</sequence>
<keyword evidence="7" id="KW-1185">Reference proteome</keyword>
<evidence type="ECO:0000256" key="1">
    <source>
        <dbReference type="ARBA" id="ARBA00009437"/>
    </source>
</evidence>
<proteinExistence type="inferred from homology"/>
<evidence type="ECO:0000259" key="5">
    <source>
        <dbReference type="PROSITE" id="PS50931"/>
    </source>
</evidence>
<dbReference type="SUPFAM" id="SSF46785">
    <property type="entry name" value="Winged helix' DNA-binding domain"/>
    <property type="match status" value="1"/>
</dbReference>
<keyword evidence="4" id="KW-0804">Transcription</keyword>
<accession>A0A4Q9R9Y7</accession>
<dbReference type="PANTHER" id="PTHR30126">
    <property type="entry name" value="HTH-TYPE TRANSCRIPTIONAL REGULATOR"/>
    <property type="match status" value="1"/>
</dbReference>
<organism evidence="6 7">
    <name type="scientific">Stutzerimonas kirkiae</name>
    <dbReference type="NCBI Taxonomy" id="2211392"/>
    <lineage>
        <taxon>Bacteria</taxon>
        <taxon>Pseudomonadati</taxon>
        <taxon>Pseudomonadota</taxon>
        <taxon>Gammaproteobacteria</taxon>
        <taxon>Pseudomonadales</taxon>
        <taxon>Pseudomonadaceae</taxon>
        <taxon>Stutzerimonas</taxon>
    </lineage>
</organism>
<dbReference type="SUPFAM" id="SSF53850">
    <property type="entry name" value="Periplasmic binding protein-like II"/>
    <property type="match status" value="1"/>
</dbReference>
<evidence type="ECO:0000256" key="3">
    <source>
        <dbReference type="ARBA" id="ARBA00023125"/>
    </source>
</evidence>
<dbReference type="GO" id="GO:0003700">
    <property type="term" value="F:DNA-binding transcription factor activity"/>
    <property type="evidence" value="ECO:0007669"/>
    <property type="project" value="InterPro"/>
</dbReference>
<dbReference type="InterPro" id="IPR036388">
    <property type="entry name" value="WH-like_DNA-bd_sf"/>
</dbReference>
<dbReference type="Pfam" id="PF00126">
    <property type="entry name" value="HTH_1"/>
    <property type="match status" value="1"/>
</dbReference>
<evidence type="ECO:0000256" key="4">
    <source>
        <dbReference type="ARBA" id="ARBA00023163"/>
    </source>
</evidence>
<evidence type="ECO:0000256" key="2">
    <source>
        <dbReference type="ARBA" id="ARBA00023015"/>
    </source>
</evidence>
<dbReference type="Proteomes" id="UP000292639">
    <property type="component" value="Unassembled WGS sequence"/>
</dbReference>
<gene>
    <name evidence="6" type="ORF">DNJ96_10655</name>
</gene>
<dbReference type="Gene3D" id="1.10.10.10">
    <property type="entry name" value="Winged helix-like DNA-binding domain superfamily/Winged helix DNA-binding domain"/>
    <property type="match status" value="1"/>
</dbReference>
<feature type="domain" description="HTH lysR-type" evidence="5">
    <location>
        <begin position="6"/>
        <end position="63"/>
    </location>
</feature>
<protein>
    <submittedName>
        <fullName evidence="6">LysR family transcriptional regulator</fullName>
    </submittedName>
</protein>
<dbReference type="PANTHER" id="PTHR30126:SF98">
    <property type="entry name" value="HTH-TYPE TRANSCRIPTIONAL ACTIVATOR BAUR"/>
    <property type="match status" value="1"/>
</dbReference>
<dbReference type="AlphaFoldDB" id="A0A4Q9R9Y7"/>
<dbReference type="RefSeq" id="WP_131184561.1">
    <property type="nucleotide sequence ID" value="NZ_QJUO01000015.1"/>
</dbReference>
<evidence type="ECO:0000313" key="7">
    <source>
        <dbReference type="Proteomes" id="UP000292639"/>
    </source>
</evidence>
<comment type="caution">
    <text evidence="6">The sequence shown here is derived from an EMBL/GenBank/DDBJ whole genome shotgun (WGS) entry which is preliminary data.</text>
</comment>
<dbReference type="GO" id="GO:0000976">
    <property type="term" value="F:transcription cis-regulatory region binding"/>
    <property type="evidence" value="ECO:0007669"/>
    <property type="project" value="TreeGrafter"/>
</dbReference>
<dbReference type="EMBL" id="QJUP01000012">
    <property type="protein sequence ID" value="TBU96594.1"/>
    <property type="molecule type" value="Genomic_DNA"/>
</dbReference>
<dbReference type="InterPro" id="IPR036390">
    <property type="entry name" value="WH_DNA-bd_sf"/>
</dbReference>
<dbReference type="InterPro" id="IPR005119">
    <property type="entry name" value="LysR_subst-bd"/>
</dbReference>
<keyword evidence="3" id="KW-0238">DNA-binding</keyword>